<proteinExistence type="predicted"/>
<name>A0A5K7SCP6_9BACT</name>
<accession>A0A5K7SCP6</accession>
<keyword evidence="2" id="KW-1185">Reference proteome</keyword>
<dbReference type="SUPFAM" id="SSF48239">
    <property type="entry name" value="Terpenoid cyclases/Protein prenyltransferases"/>
    <property type="match status" value="1"/>
</dbReference>
<dbReference type="AlphaFoldDB" id="A0A5K7SCP6"/>
<dbReference type="InterPro" id="IPR008930">
    <property type="entry name" value="Terpenoid_cyclase/PrenylTrfase"/>
</dbReference>
<evidence type="ECO:0000313" key="2">
    <source>
        <dbReference type="Proteomes" id="UP001193389"/>
    </source>
</evidence>
<dbReference type="KEGG" id="anf:AQPE_3413"/>
<sequence length="286" mass="31685">MIALLRNALNLLDEQGREEVLKFLMSQQNPDGGFQDRGGRSDLYYSLFGGLMLGAWGSGQRARSLKSEDLLPEREALEGAILKLSKFIAQQQNSEVPGFIEKCCLVLLQKELNSGQNSQIRAMISLGKSFWKERRSINLSYRGFVLFLILDAVLPFRSSLKFGAKRMLARTTIDQHSPCSEVAARVFLQKMMNQDGSKDQELLKSFACEMGGFKAFAHLNNADMLSTAVALFALSYSVYDLRLLKPSCLDFIEQNFAGGAFLSGDGDPTADVEYTFYGLLALGVLG</sequence>
<reference evidence="1" key="1">
    <citation type="journal article" date="2020" name="Int. J. Syst. Evol. Microbiol.">
        <title>Aquipluma nitroreducens gen. nov. sp. nov., a novel facultatively anaerobic bacterium isolated from a freshwater lake.</title>
        <authorList>
            <person name="Watanabe M."/>
            <person name="Kojima H."/>
            <person name="Fukui M."/>
        </authorList>
    </citation>
    <scope>NUCLEOTIDE SEQUENCE</scope>
    <source>
        <strain evidence="1">MeG22</strain>
    </source>
</reference>
<gene>
    <name evidence="1" type="ORF">AQPE_3413</name>
</gene>
<dbReference type="EMBL" id="AP018694">
    <property type="protein sequence ID" value="BBE19237.1"/>
    <property type="molecule type" value="Genomic_DNA"/>
</dbReference>
<organism evidence="1 2">
    <name type="scientific">Aquipluma nitroreducens</name>
    <dbReference type="NCBI Taxonomy" id="2010828"/>
    <lineage>
        <taxon>Bacteria</taxon>
        <taxon>Pseudomonadati</taxon>
        <taxon>Bacteroidota</taxon>
        <taxon>Bacteroidia</taxon>
        <taxon>Marinilabiliales</taxon>
        <taxon>Prolixibacteraceae</taxon>
        <taxon>Aquipluma</taxon>
    </lineage>
</organism>
<dbReference type="Proteomes" id="UP001193389">
    <property type="component" value="Chromosome"/>
</dbReference>
<dbReference type="Gene3D" id="1.50.10.20">
    <property type="match status" value="1"/>
</dbReference>
<evidence type="ECO:0000313" key="1">
    <source>
        <dbReference type="EMBL" id="BBE19237.1"/>
    </source>
</evidence>
<protein>
    <submittedName>
        <fullName evidence="1">Uncharacterized protein</fullName>
    </submittedName>
</protein>